<reference evidence="2" key="1">
    <citation type="journal article" date="2009" name="PLoS Genet.">
        <title>Sequencing, mapping, and analysis of 27,455 maize full-length cDNAs.</title>
        <authorList>
            <person name="Soderlund C."/>
            <person name="Descour A."/>
            <person name="Kudrna D."/>
            <person name="Bomhoff M."/>
            <person name="Boyd L."/>
            <person name="Currie J."/>
            <person name="Angelova A."/>
            <person name="Collura K."/>
            <person name="Wissotski M."/>
            <person name="Ashley E."/>
            <person name="Morrow D."/>
            <person name="Fernandes J."/>
            <person name="Walbot V."/>
            <person name="Yu Y."/>
        </authorList>
    </citation>
    <scope>NUCLEOTIDE SEQUENCE</scope>
    <source>
        <strain evidence="2">B73</strain>
    </source>
</reference>
<dbReference type="EMBL" id="BT069876">
    <property type="protein sequence ID" value="ACN36773.1"/>
    <property type="molecule type" value="mRNA"/>
</dbReference>
<accession>C0PNK7</accession>
<sequence>MFFSSSLHLVSSPHSAMLRMGCCGGDRRRHRAAPVADRRPRGHGVHGLVHPPEREPLAVALHLHAVVARREHPRDHAPLQRLPVADAGVLEPAFLHALPPPGEGLVPLEAVRGLERHRVADLPREHLLRLGPRGAGVRQPSRLHGVERRGVVPQRAREPRLPPPGVEGVLVLAQEEDGGARAAREPEEVGHRGAGLVAEQAVRREDAVHGDALAALHVEHPQADVLEAVHHGVELEREPERGGHAPQPRAGLLQLLS</sequence>
<feature type="region of interest" description="Disordered" evidence="1">
    <location>
        <begin position="236"/>
        <end position="257"/>
    </location>
</feature>
<proteinExistence type="evidence at transcript level"/>
<dbReference type="AlphaFoldDB" id="C0PNK7"/>
<protein>
    <submittedName>
        <fullName evidence="2">Uncharacterized protein</fullName>
    </submittedName>
</protein>
<evidence type="ECO:0000313" key="2">
    <source>
        <dbReference type="EMBL" id="ACN36773.1"/>
    </source>
</evidence>
<reference evidence="2" key="2">
    <citation type="submission" date="2012-06" db="EMBL/GenBank/DDBJ databases">
        <authorList>
            <person name="Yu Y."/>
            <person name="Currie J."/>
            <person name="Lomeli R."/>
            <person name="Angelova A."/>
            <person name="Collura K."/>
            <person name="Wissotski M."/>
            <person name="Campos D."/>
            <person name="Kudrna D."/>
            <person name="Golser W."/>
            <person name="Ashely E."/>
            <person name="Descour A."/>
            <person name="Fernandes J."/>
            <person name="Soderlund C."/>
            <person name="Walbot V."/>
        </authorList>
    </citation>
    <scope>NUCLEOTIDE SEQUENCE</scope>
    <source>
        <strain evidence="2">B73</strain>
    </source>
</reference>
<evidence type="ECO:0000256" key="1">
    <source>
        <dbReference type="SAM" id="MobiDB-lite"/>
    </source>
</evidence>
<organism evidence="2">
    <name type="scientific">Zea mays</name>
    <name type="common">Maize</name>
    <dbReference type="NCBI Taxonomy" id="4577"/>
    <lineage>
        <taxon>Eukaryota</taxon>
        <taxon>Viridiplantae</taxon>
        <taxon>Streptophyta</taxon>
        <taxon>Embryophyta</taxon>
        <taxon>Tracheophyta</taxon>
        <taxon>Spermatophyta</taxon>
        <taxon>Magnoliopsida</taxon>
        <taxon>Liliopsida</taxon>
        <taxon>Poales</taxon>
        <taxon>Poaceae</taxon>
        <taxon>PACMAD clade</taxon>
        <taxon>Panicoideae</taxon>
        <taxon>Andropogonodae</taxon>
        <taxon>Andropogoneae</taxon>
        <taxon>Tripsacinae</taxon>
        <taxon>Zea</taxon>
    </lineage>
</organism>
<name>C0PNK7_MAIZE</name>